<organism evidence="2 3">
    <name type="scientific">Idiomarina xiamenensis 10-D-4</name>
    <dbReference type="NCBI Taxonomy" id="740709"/>
    <lineage>
        <taxon>Bacteria</taxon>
        <taxon>Pseudomonadati</taxon>
        <taxon>Pseudomonadota</taxon>
        <taxon>Gammaproteobacteria</taxon>
        <taxon>Alteromonadales</taxon>
        <taxon>Idiomarinaceae</taxon>
        <taxon>Idiomarina</taxon>
    </lineage>
</organism>
<sequence length="276" mass="29875">MSWSRLKTVVRGAQAAIESEPKHLAPLRPIVSEAVLLLSNPPTKESQDELRYLLTKIQEFVIPWRPSPRPRSGVFYIQPKWAKSTDSQATEALAMLDALPAAQAITADSVPALGNMTMKVFVSHSSADKAIAETFVQLVRGALNISSKEIRCTSVEGYKLPAGSESSEQLRSEVFGCDLFIALLSPASMQSVYVMFELGARWGTKRYFAPIMVAGTTPGDLKPPLSGVHAIDGTSESDVHQLLADMGAKLSLPVEGPSTYVKVLRGFINQASATMK</sequence>
<dbReference type="EMBL" id="AMRG01000006">
    <property type="protein sequence ID" value="EKE84251.1"/>
    <property type="molecule type" value="Genomic_DNA"/>
</dbReference>
<keyword evidence="3" id="KW-1185">Reference proteome</keyword>
<dbReference type="PATRIC" id="fig|740709.3.peg.1255"/>
<evidence type="ECO:0000313" key="3">
    <source>
        <dbReference type="Proteomes" id="UP000014115"/>
    </source>
</evidence>
<evidence type="ECO:0000313" key="2">
    <source>
        <dbReference type="EMBL" id="EKE84251.1"/>
    </source>
</evidence>
<proteinExistence type="predicted"/>
<dbReference type="InterPro" id="IPR035897">
    <property type="entry name" value="Toll_tir_struct_dom_sf"/>
</dbReference>
<accession>K2JLB3</accession>
<dbReference type="InterPro" id="IPR000157">
    <property type="entry name" value="TIR_dom"/>
</dbReference>
<protein>
    <recommendedName>
        <fullName evidence="1">TIR domain-containing protein</fullName>
    </recommendedName>
</protein>
<feature type="domain" description="TIR" evidence="1">
    <location>
        <begin position="120"/>
        <end position="242"/>
    </location>
</feature>
<evidence type="ECO:0000259" key="1">
    <source>
        <dbReference type="Pfam" id="PF13676"/>
    </source>
</evidence>
<reference evidence="2 3" key="1">
    <citation type="journal article" date="2012" name="J. Bacteriol.">
        <title>Genome Sequence of Idiomarina xiamenensis Type Strain 10-D-4.</title>
        <authorList>
            <person name="Lai Q."/>
            <person name="Wang L."/>
            <person name="Wang W."/>
            <person name="Shao Z."/>
        </authorList>
    </citation>
    <scope>NUCLEOTIDE SEQUENCE [LARGE SCALE GENOMIC DNA]</scope>
    <source>
        <strain evidence="2 3">10-D-4</strain>
    </source>
</reference>
<dbReference type="Proteomes" id="UP000014115">
    <property type="component" value="Unassembled WGS sequence"/>
</dbReference>
<dbReference type="AlphaFoldDB" id="K2JLB3"/>
<name>K2JLB3_9GAMM</name>
<dbReference type="STRING" id="740709.A10D4_06146"/>
<dbReference type="Pfam" id="PF13676">
    <property type="entry name" value="TIR_2"/>
    <property type="match status" value="1"/>
</dbReference>
<dbReference type="Gene3D" id="3.40.50.10140">
    <property type="entry name" value="Toll/interleukin-1 receptor homology (TIR) domain"/>
    <property type="match status" value="1"/>
</dbReference>
<dbReference type="OrthoDB" id="6126697at2"/>
<dbReference type="SUPFAM" id="SSF52200">
    <property type="entry name" value="Toll/Interleukin receptor TIR domain"/>
    <property type="match status" value="1"/>
</dbReference>
<comment type="caution">
    <text evidence="2">The sequence shown here is derived from an EMBL/GenBank/DDBJ whole genome shotgun (WGS) entry which is preliminary data.</text>
</comment>
<dbReference type="GO" id="GO:0007165">
    <property type="term" value="P:signal transduction"/>
    <property type="evidence" value="ECO:0007669"/>
    <property type="project" value="InterPro"/>
</dbReference>
<gene>
    <name evidence="2" type="ORF">A10D4_06146</name>
</gene>